<dbReference type="SUPFAM" id="SSF46785">
    <property type="entry name" value="Winged helix' DNA-binding domain"/>
    <property type="match status" value="1"/>
</dbReference>
<dbReference type="PANTHER" id="PTHR24567:SF74">
    <property type="entry name" value="HTH-TYPE TRANSCRIPTIONAL REGULATOR ARCR"/>
    <property type="match status" value="1"/>
</dbReference>
<dbReference type="InterPro" id="IPR050397">
    <property type="entry name" value="Env_Response_Regulators"/>
</dbReference>
<keyword evidence="1" id="KW-0805">Transcription regulation</keyword>
<dbReference type="Pfam" id="PF00027">
    <property type="entry name" value="cNMP_binding"/>
    <property type="match status" value="1"/>
</dbReference>
<evidence type="ECO:0000256" key="1">
    <source>
        <dbReference type="ARBA" id="ARBA00023015"/>
    </source>
</evidence>
<organism evidence="6 7">
    <name type="scientific">Segatella cerevisiae</name>
    <dbReference type="NCBI Taxonomy" id="2053716"/>
    <lineage>
        <taxon>Bacteria</taxon>
        <taxon>Pseudomonadati</taxon>
        <taxon>Bacteroidota</taxon>
        <taxon>Bacteroidia</taxon>
        <taxon>Bacteroidales</taxon>
        <taxon>Prevotellaceae</taxon>
        <taxon>Segatella</taxon>
    </lineage>
</organism>
<dbReference type="SMART" id="SM00100">
    <property type="entry name" value="cNMP"/>
    <property type="match status" value="1"/>
</dbReference>
<evidence type="ECO:0000313" key="7">
    <source>
        <dbReference type="Proteomes" id="UP001204015"/>
    </source>
</evidence>
<dbReference type="InterPro" id="IPR012318">
    <property type="entry name" value="HTH_CRP"/>
</dbReference>
<accession>A0ABT1BWC9</accession>
<dbReference type="InterPro" id="IPR000595">
    <property type="entry name" value="cNMP-bd_dom"/>
</dbReference>
<dbReference type="EMBL" id="JAMXLY010000017">
    <property type="protein sequence ID" value="MCO6025387.1"/>
    <property type="molecule type" value="Genomic_DNA"/>
</dbReference>
<dbReference type="CDD" id="cd00038">
    <property type="entry name" value="CAP_ED"/>
    <property type="match status" value="1"/>
</dbReference>
<dbReference type="PROSITE" id="PS50042">
    <property type="entry name" value="CNMP_BINDING_3"/>
    <property type="match status" value="1"/>
</dbReference>
<proteinExistence type="predicted"/>
<dbReference type="SMART" id="SM00419">
    <property type="entry name" value="HTH_CRP"/>
    <property type="match status" value="1"/>
</dbReference>
<dbReference type="Gene3D" id="2.60.120.10">
    <property type="entry name" value="Jelly Rolls"/>
    <property type="match status" value="1"/>
</dbReference>
<dbReference type="PANTHER" id="PTHR24567">
    <property type="entry name" value="CRP FAMILY TRANSCRIPTIONAL REGULATORY PROTEIN"/>
    <property type="match status" value="1"/>
</dbReference>
<feature type="domain" description="Cyclic nucleotide-binding" evidence="4">
    <location>
        <begin position="19"/>
        <end position="139"/>
    </location>
</feature>
<dbReference type="InterPro" id="IPR036388">
    <property type="entry name" value="WH-like_DNA-bd_sf"/>
</dbReference>
<feature type="domain" description="HTH crp-type" evidence="5">
    <location>
        <begin position="153"/>
        <end position="224"/>
    </location>
</feature>
<dbReference type="InterPro" id="IPR036390">
    <property type="entry name" value="WH_DNA-bd_sf"/>
</dbReference>
<keyword evidence="2" id="KW-0238">DNA-binding</keyword>
<evidence type="ECO:0000256" key="2">
    <source>
        <dbReference type="ARBA" id="ARBA00023125"/>
    </source>
</evidence>
<dbReference type="InterPro" id="IPR014710">
    <property type="entry name" value="RmlC-like_jellyroll"/>
</dbReference>
<evidence type="ECO:0000256" key="3">
    <source>
        <dbReference type="ARBA" id="ARBA00023163"/>
    </source>
</evidence>
<dbReference type="Pfam" id="PF13545">
    <property type="entry name" value="HTH_Crp_2"/>
    <property type="match status" value="1"/>
</dbReference>
<dbReference type="Gene3D" id="1.10.10.10">
    <property type="entry name" value="Winged helix-like DNA-binding domain superfamily/Winged helix DNA-binding domain"/>
    <property type="match status" value="1"/>
</dbReference>
<dbReference type="Proteomes" id="UP001204015">
    <property type="component" value="Unassembled WGS sequence"/>
</dbReference>
<name>A0ABT1BWC9_9BACT</name>
<protein>
    <submittedName>
        <fullName evidence="6">Crp/Fnr family transcriptional regulator</fullName>
    </submittedName>
</protein>
<evidence type="ECO:0000259" key="4">
    <source>
        <dbReference type="PROSITE" id="PS50042"/>
    </source>
</evidence>
<evidence type="ECO:0000259" key="5">
    <source>
        <dbReference type="PROSITE" id="PS51063"/>
    </source>
</evidence>
<sequence>MVSKTDITIEKTARRIAALWKSMTDTEYQELLDHLCIRQYKPKETIYKDFESPVDVMCLMQGKVKVLKDGIGGRKQIVRVIKPIEFFSYRAAFAHEDYKTSAISFESCTIALIPVELVKKFMEENFEICRYFIQRLAKELGISDDRTVNLTQKHIRGRLAETLLFLKNRYGIKEDGSTNIFLCREDLANLSNMTTSNAIRTLSAFANEGLIAVDGRKIKILKEKTLKEISQTE</sequence>
<dbReference type="PROSITE" id="PS51063">
    <property type="entry name" value="HTH_CRP_2"/>
    <property type="match status" value="1"/>
</dbReference>
<keyword evidence="3" id="KW-0804">Transcription</keyword>
<dbReference type="RefSeq" id="WP_252760747.1">
    <property type="nucleotide sequence ID" value="NZ_JAMXLY010000017.1"/>
</dbReference>
<reference evidence="6 7" key="1">
    <citation type="submission" date="2022-06" db="EMBL/GenBank/DDBJ databases">
        <title>A taxonomic note on the genus Prevotella: Description of four novel genera and emended description of the genera Hallella and Xylanibacter.</title>
        <authorList>
            <person name="Hitch T.C.A."/>
        </authorList>
    </citation>
    <scope>NUCLEOTIDE SEQUENCE [LARGE SCALE GENOMIC DNA]</scope>
    <source>
        <strain evidence="6 7">DSM 100619</strain>
    </source>
</reference>
<dbReference type="InterPro" id="IPR018490">
    <property type="entry name" value="cNMP-bd_dom_sf"/>
</dbReference>
<keyword evidence="7" id="KW-1185">Reference proteome</keyword>
<comment type="caution">
    <text evidence="6">The sequence shown here is derived from an EMBL/GenBank/DDBJ whole genome shotgun (WGS) entry which is preliminary data.</text>
</comment>
<gene>
    <name evidence="6" type="ORF">NG821_05960</name>
</gene>
<evidence type="ECO:0000313" key="6">
    <source>
        <dbReference type="EMBL" id="MCO6025387.1"/>
    </source>
</evidence>
<dbReference type="SUPFAM" id="SSF51206">
    <property type="entry name" value="cAMP-binding domain-like"/>
    <property type="match status" value="1"/>
</dbReference>